<dbReference type="EC" id="3.5.4.4" evidence="3"/>
<name>A0A2J8B3Y8_9FIRM</name>
<evidence type="ECO:0000313" key="8">
    <source>
        <dbReference type="EMBL" id="PNH19483.1"/>
    </source>
</evidence>
<sequence>MQLNELLALPKIDLHCHLDGSINLGLVSDLLGRDVAPSELQVAEDCKSLAEYLHKFDLPLQCMNTAAGLYRTAKQFMLDLSAENVVYVEARLAPLQSVNQNISAFQVMEAVIDGMEAGRQETGIDYGVIACVMRHHALDDSRQMIRDINDFWGHGLCALDLAGDEAAYPMSMFSDLFASVAKEGHPFTIHAGECHDHKNVAVALNTGARRIGHGIAISGQAQLIDTCREHKIGIEMCPTSNLQTKAVDSLHEFPLREFLAAGLKVTVNTDNRTVSNTSLTREMALLVDNFGLTETELRQITANAADTAFASPEIKAKLRKKIWHER</sequence>
<protein>
    <recommendedName>
        <fullName evidence="3">adenosine deaminase</fullName>
        <ecNumber evidence="3">3.5.4.4</ecNumber>
    </recommendedName>
</protein>
<dbReference type="Pfam" id="PF00962">
    <property type="entry name" value="A_deaminase"/>
    <property type="match status" value="1"/>
</dbReference>
<accession>A0A2J8B3Y8</accession>
<feature type="domain" description="Adenosine deaminase" evidence="7">
    <location>
        <begin position="10"/>
        <end position="322"/>
    </location>
</feature>
<dbReference type="GO" id="GO:0004000">
    <property type="term" value="F:adenosine deaminase activity"/>
    <property type="evidence" value="ECO:0007669"/>
    <property type="project" value="TreeGrafter"/>
</dbReference>
<keyword evidence="6" id="KW-0862">Zinc</keyword>
<dbReference type="PANTHER" id="PTHR11409:SF43">
    <property type="entry name" value="ADENOSINE DEAMINASE"/>
    <property type="match status" value="1"/>
</dbReference>
<dbReference type="OMA" id="NHFTIHA"/>
<evidence type="ECO:0000256" key="5">
    <source>
        <dbReference type="ARBA" id="ARBA00022801"/>
    </source>
</evidence>
<evidence type="ECO:0000256" key="6">
    <source>
        <dbReference type="ARBA" id="ARBA00022833"/>
    </source>
</evidence>
<dbReference type="InterPro" id="IPR006330">
    <property type="entry name" value="Ado/ade_deaminase"/>
</dbReference>
<dbReference type="Gene3D" id="3.20.20.140">
    <property type="entry name" value="Metal-dependent hydrolases"/>
    <property type="match status" value="1"/>
</dbReference>
<comment type="caution">
    <text evidence="8">The sequence shown here is derived from an EMBL/GenBank/DDBJ whole genome shotgun (WGS) entry which is preliminary data.</text>
</comment>
<dbReference type="EMBL" id="NBZD01000001">
    <property type="protein sequence ID" value="PNH19483.1"/>
    <property type="molecule type" value="Genomic_DNA"/>
</dbReference>
<dbReference type="GO" id="GO:0006154">
    <property type="term" value="P:adenosine catabolic process"/>
    <property type="evidence" value="ECO:0007669"/>
    <property type="project" value="TreeGrafter"/>
</dbReference>
<dbReference type="PANTHER" id="PTHR11409">
    <property type="entry name" value="ADENOSINE DEAMINASE"/>
    <property type="match status" value="1"/>
</dbReference>
<keyword evidence="5" id="KW-0378">Hydrolase</keyword>
<evidence type="ECO:0000259" key="7">
    <source>
        <dbReference type="Pfam" id="PF00962"/>
    </source>
</evidence>
<evidence type="ECO:0000256" key="3">
    <source>
        <dbReference type="ARBA" id="ARBA00012784"/>
    </source>
</evidence>
<dbReference type="GO" id="GO:0005829">
    <property type="term" value="C:cytosol"/>
    <property type="evidence" value="ECO:0007669"/>
    <property type="project" value="TreeGrafter"/>
</dbReference>
<evidence type="ECO:0000256" key="1">
    <source>
        <dbReference type="ARBA" id="ARBA00001947"/>
    </source>
</evidence>
<dbReference type="RefSeq" id="WP_012993633.1">
    <property type="nucleotide sequence ID" value="NZ_NBZD01000001.1"/>
</dbReference>
<dbReference type="GO" id="GO:0046103">
    <property type="term" value="P:inosine biosynthetic process"/>
    <property type="evidence" value="ECO:0007669"/>
    <property type="project" value="TreeGrafter"/>
</dbReference>
<evidence type="ECO:0000313" key="9">
    <source>
        <dbReference type="Proteomes" id="UP000236394"/>
    </source>
</evidence>
<dbReference type="InterPro" id="IPR032466">
    <property type="entry name" value="Metal_Hydrolase"/>
</dbReference>
<proteinExistence type="inferred from homology"/>
<evidence type="ECO:0000256" key="4">
    <source>
        <dbReference type="ARBA" id="ARBA00022723"/>
    </source>
</evidence>
<comment type="similarity">
    <text evidence="2">Belongs to the metallo-dependent hydrolases superfamily. Adenosine and AMP deaminases family.</text>
</comment>
<reference evidence="9" key="1">
    <citation type="submission" date="2017-04" db="EMBL/GenBank/DDBJ databases">
        <authorList>
            <person name="Bumgarner R.E."/>
            <person name="Fredricks D.N."/>
            <person name="Srinivasan S."/>
        </authorList>
    </citation>
    <scope>NUCLEOTIDE SEQUENCE [LARGE SCALE GENOMIC DNA]</scope>
    <source>
        <strain evidence="9">KA00405</strain>
    </source>
</reference>
<dbReference type="GO" id="GO:0043103">
    <property type="term" value="P:hypoxanthine salvage"/>
    <property type="evidence" value="ECO:0007669"/>
    <property type="project" value="TreeGrafter"/>
</dbReference>
<gene>
    <name evidence="8" type="ORF">B7R76_00940</name>
</gene>
<dbReference type="GO" id="GO:0046872">
    <property type="term" value="F:metal ion binding"/>
    <property type="evidence" value="ECO:0007669"/>
    <property type="project" value="UniProtKB-KW"/>
</dbReference>
<evidence type="ECO:0000256" key="2">
    <source>
        <dbReference type="ARBA" id="ARBA00006676"/>
    </source>
</evidence>
<keyword evidence="4" id="KW-0479">Metal-binding</keyword>
<dbReference type="NCBIfam" id="TIGR01430">
    <property type="entry name" value="aden_deam"/>
    <property type="match status" value="1"/>
</dbReference>
<organism evidence="8 9">
    <name type="scientific">Mageeibacillus indolicus</name>
    <dbReference type="NCBI Taxonomy" id="884684"/>
    <lineage>
        <taxon>Bacteria</taxon>
        <taxon>Bacillati</taxon>
        <taxon>Bacillota</taxon>
        <taxon>Clostridia</taxon>
        <taxon>Eubacteriales</taxon>
        <taxon>Oscillospiraceae</taxon>
        <taxon>Mageeibacillus</taxon>
    </lineage>
</organism>
<comment type="cofactor">
    <cofactor evidence="1">
        <name>Zn(2+)</name>
        <dbReference type="ChEBI" id="CHEBI:29105"/>
    </cofactor>
</comment>
<dbReference type="SUPFAM" id="SSF51556">
    <property type="entry name" value="Metallo-dependent hydrolases"/>
    <property type="match status" value="1"/>
</dbReference>
<dbReference type="InterPro" id="IPR001365">
    <property type="entry name" value="A_deaminase_dom"/>
</dbReference>
<dbReference type="Proteomes" id="UP000236394">
    <property type="component" value="Unassembled WGS sequence"/>
</dbReference>
<dbReference type="AlphaFoldDB" id="A0A2J8B3Y8"/>